<dbReference type="Pfam" id="PF00249">
    <property type="entry name" value="Myb_DNA-binding"/>
    <property type="match status" value="2"/>
</dbReference>
<dbReference type="CDD" id="cd11660">
    <property type="entry name" value="SANT_TRF"/>
    <property type="match status" value="2"/>
</dbReference>
<organism evidence="5 6">
    <name type="scientific">Cladonia borealis</name>
    <dbReference type="NCBI Taxonomy" id="184061"/>
    <lineage>
        <taxon>Eukaryota</taxon>
        <taxon>Fungi</taxon>
        <taxon>Dikarya</taxon>
        <taxon>Ascomycota</taxon>
        <taxon>Pezizomycotina</taxon>
        <taxon>Lecanoromycetes</taxon>
        <taxon>OSLEUM clade</taxon>
        <taxon>Lecanoromycetidae</taxon>
        <taxon>Lecanorales</taxon>
        <taxon>Lecanorineae</taxon>
        <taxon>Cladoniaceae</taxon>
        <taxon>Cladonia</taxon>
    </lineage>
</organism>
<evidence type="ECO:0000256" key="2">
    <source>
        <dbReference type="SAM" id="MobiDB-lite"/>
    </source>
</evidence>
<feature type="compositionally biased region" description="Basic and acidic residues" evidence="2">
    <location>
        <begin position="92"/>
        <end position="109"/>
    </location>
</feature>
<dbReference type="SUPFAM" id="SSF46689">
    <property type="entry name" value="Homeodomain-like"/>
    <property type="match status" value="2"/>
</dbReference>
<dbReference type="PANTHER" id="PTHR46734:SF1">
    <property type="entry name" value="TELOMERIC REPEAT-BINDING FACTOR 1"/>
    <property type="match status" value="1"/>
</dbReference>
<reference evidence="5" key="1">
    <citation type="submission" date="2023-03" db="EMBL/GenBank/DDBJ databases">
        <title>Complete genome of Cladonia borealis.</title>
        <authorList>
            <person name="Park H."/>
        </authorList>
    </citation>
    <scope>NUCLEOTIDE SEQUENCE</scope>
    <source>
        <strain evidence="5">ANT050790</strain>
    </source>
</reference>
<feature type="compositionally biased region" description="Gly residues" evidence="2">
    <location>
        <begin position="400"/>
        <end position="413"/>
    </location>
</feature>
<feature type="region of interest" description="Disordered" evidence="2">
    <location>
        <begin position="166"/>
        <end position="202"/>
    </location>
</feature>
<evidence type="ECO:0008006" key="7">
    <source>
        <dbReference type="Google" id="ProtNLM"/>
    </source>
</evidence>
<dbReference type="Gene3D" id="1.10.10.60">
    <property type="entry name" value="Homeodomain-like"/>
    <property type="match status" value="2"/>
</dbReference>
<dbReference type="SMART" id="SM00717">
    <property type="entry name" value="SANT"/>
    <property type="match status" value="2"/>
</dbReference>
<evidence type="ECO:0000313" key="5">
    <source>
        <dbReference type="EMBL" id="KAK0509853.1"/>
    </source>
</evidence>
<protein>
    <recommendedName>
        <fullName evidence="7">MYB transcription factor</fullName>
    </recommendedName>
</protein>
<dbReference type="InterPro" id="IPR052450">
    <property type="entry name" value="TRBD-Containing_Protein"/>
</dbReference>
<dbReference type="EMBL" id="JAFEKC020000017">
    <property type="protein sequence ID" value="KAK0509853.1"/>
    <property type="molecule type" value="Genomic_DNA"/>
</dbReference>
<dbReference type="AlphaFoldDB" id="A0AA39QVC2"/>
<evidence type="ECO:0000259" key="3">
    <source>
        <dbReference type="PROSITE" id="PS50090"/>
    </source>
</evidence>
<dbReference type="PROSITE" id="PS50090">
    <property type="entry name" value="MYB_LIKE"/>
    <property type="match status" value="2"/>
</dbReference>
<dbReference type="PANTHER" id="PTHR46734">
    <property type="entry name" value="TELOMERIC REPEAT-BINDING FACTOR 1 TERF1"/>
    <property type="match status" value="1"/>
</dbReference>
<dbReference type="InterPro" id="IPR017930">
    <property type="entry name" value="Myb_dom"/>
</dbReference>
<keyword evidence="1" id="KW-0539">Nucleus</keyword>
<feature type="domain" description="Myb-like" evidence="3">
    <location>
        <begin position="302"/>
        <end position="356"/>
    </location>
</feature>
<gene>
    <name evidence="5" type="ORF">JMJ35_007247</name>
</gene>
<feature type="region of interest" description="Disordered" evidence="2">
    <location>
        <begin position="359"/>
        <end position="422"/>
    </location>
</feature>
<name>A0AA39QVC2_9LECA</name>
<evidence type="ECO:0000259" key="4">
    <source>
        <dbReference type="PROSITE" id="PS51294"/>
    </source>
</evidence>
<dbReference type="InterPro" id="IPR009057">
    <property type="entry name" value="Homeodomain-like_sf"/>
</dbReference>
<comment type="caution">
    <text evidence="5">The sequence shown here is derived from an EMBL/GenBank/DDBJ whole genome shotgun (WGS) entry which is preliminary data.</text>
</comment>
<dbReference type="Proteomes" id="UP001166286">
    <property type="component" value="Unassembled WGS sequence"/>
</dbReference>
<feature type="domain" description="HTH myb-type" evidence="4">
    <location>
        <begin position="207"/>
        <end position="265"/>
    </location>
</feature>
<sequence>MAMQLLDDMFDDIPPRPSLRIAPLQDPFPGPSSTSARPSPLEPNAHVNIDTEANKLTGRRKALAEAKPLDAAEPNQWDALTPAKPTVGPEVQKADHLAEHPRKKQKLYDHEQIADLRVQLPKPQTKAKEDKPRPFRPIAVLNELHEPPPSAALFPPITPNAIQEEQDNFESRGQSAKATEEEGATPVKRRKTKERSTSPGTAKRIYNRGRTRWTEEETEQLVKGVAIYGMGRWKNILEHPEFHFQKGRTSMDLKDRFRVCFPPDAPHKWVRPMPVCPESDDEISASSPATTKDCPLKNGRLPVRARKHHWTDEEDAELDKGFRKYGYQWNLMVKDPDLHFDRRSGGQIRDRFRLRFPELYNQQDANAQPKKPPDKKSSSKKPTTQAPIRNKSSDLNELMNGGGNDDGGGGGGDMEGDGRKTPSMKIATTTAAAPSFTTGLLNAEDEDNRLSNSILHDDWDWNENLTLAPVAWEDMANKPMFSFD</sequence>
<accession>A0AA39QVC2</accession>
<keyword evidence="6" id="KW-1185">Reference proteome</keyword>
<dbReference type="PROSITE" id="PS51294">
    <property type="entry name" value="HTH_MYB"/>
    <property type="match status" value="1"/>
</dbReference>
<feature type="region of interest" description="Disordered" evidence="2">
    <location>
        <begin position="1"/>
        <end position="109"/>
    </location>
</feature>
<evidence type="ECO:0000256" key="1">
    <source>
        <dbReference type="ARBA" id="ARBA00023242"/>
    </source>
</evidence>
<dbReference type="InterPro" id="IPR001005">
    <property type="entry name" value="SANT/Myb"/>
</dbReference>
<proteinExistence type="predicted"/>
<feature type="domain" description="Myb-like" evidence="3">
    <location>
        <begin position="210"/>
        <end position="261"/>
    </location>
</feature>
<evidence type="ECO:0000313" key="6">
    <source>
        <dbReference type="Proteomes" id="UP001166286"/>
    </source>
</evidence>